<evidence type="ECO:0000256" key="4">
    <source>
        <dbReference type="SAM" id="SignalP"/>
    </source>
</evidence>
<dbReference type="EMBL" id="QBKU01000002">
    <property type="protein sequence ID" value="PTX74979.1"/>
    <property type="molecule type" value="Genomic_DNA"/>
</dbReference>
<dbReference type="SUPFAM" id="SSF53850">
    <property type="entry name" value="Periplasmic binding protein-like II"/>
    <property type="match status" value="1"/>
</dbReference>
<gene>
    <name evidence="5" type="ORF">C8N31_10281</name>
</gene>
<evidence type="ECO:0000313" key="6">
    <source>
        <dbReference type="Proteomes" id="UP000244092"/>
    </source>
</evidence>
<organism evidence="5 6">
    <name type="scientific">Sulfitobacter mediterraneus</name>
    <dbReference type="NCBI Taxonomy" id="83219"/>
    <lineage>
        <taxon>Bacteria</taxon>
        <taxon>Pseudomonadati</taxon>
        <taxon>Pseudomonadota</taxon>
        <taxon>Alphaproteobacteria</taxon>
        <taxon>Rhodobacterales</taxon>
        <taxon>Roseobacteraceae</taxon>
        <taxon>Sulfitobacter</taxon>
    </lineage>
</organism>
<dbReference type="PANTHER" id="PTHR30024">
    <property type="entry name" value="ALIPHATIC SULFONATES-BINDING PROTEIN-RELATED"/>
    <property type="match status" value="1"/>
</dbReference>
<comment type="caution">
    <text evidence="5">The sequence shown here is derived from an EMBL/GenBank/DDBJ whole genome shotgun (WGS) entry which is preliminary data.</text>
</comment>
<evidence type="ECO:0000256" key="3">
    <source>
        <dbReference type="ARBA" id="ARBA00022729"/>
    </source>
</evidence>
<accession>A0A2T6CHL0</accession>
<dbReference type="RefSeq" id="WP_025049125.1">
    <property type="nucleotide sequence ID" value="NZ_QBKU01000002.1"/>
</dbReference>
<reference evidence="5 6" key="1">
    <citation type="submission" date="2018-04" db="EMBL/GenBank/DDBJ databases">
        <title>Genomic Encyclopedia of Archaeal and Bacterial Type Strains, Phase II (KMG-II): from individual species to whole genera.</title>
        <authorList>
            <person name="Goeker M."/>
        </authorList>
    </citation>
    <scope>NUCLEOTIDE SEQUENCE [LARGE SCALE GENOMIC DNA]</scope>
    <source>
        <strain evidence="5 6">DSM 12244</strain>
    </source>
</reference>
<name>A0A2T6CHL0_9RHOB</name>
<evidence type="ECO:0000256" key="1">
    <source>
        <dbReference type="ARBA" id="ARBA00004418"/>
    </source>
</evidence>
<dbReference type="AlphaFoldDB" id="A0A2T6CHL0"/>
<keyword evidence="3 4" id="KW-0732">Signal</keyword>
<comment type="similarity">
    <text evidence="2">Belongs to the bacterial solute-binding protein SsuA/TauA family.</text>
</comment>
<proteinExistence type="inferred from homology"/>
<dbReference type="PANTHER" id="PTHR30024:SF47">
    <property type="entry name" value="TAURINE-BINDING PERIPLASMIC PROTEIN"/>
    <property type="match status" value="1"/>
</dbReference>
<feature type="signal peptide" evidence="4">
    <location>
        <begin position="1"/>
        <end position="23"/>
    </location>
</feature>
<dbReference type="OrthoDB" id="9802896at2"/>
<dbReference type="Proteomes" id="UP000244092">
    <property type="component" value="Unassembled WGS sequence"/>
</dbReference>
<dbReference type="Pfam" id="PF12974">
    <property type="entry name" value="Phosphonate-bd"/>
    <property type="match status" value="1"/>
</dbReference>
<dbReference type="GO" id="GO:0042597">
    <property type="term" value="C:periplasmic space"/>
    <property type="evidence" value="ECO:0007669"/>
    <property type="project" value="UniProtKB-SubCell"/>
</dbReference>
<sequence length="291" mass="30447">MKLSVLSLALLCLPFLFPTAAEATVRLGVMSPTGEATAMKQWSPVAQELEALLGEDVVLIALNAGNILDQLDNGALDVVIGNPVQAALATTGMQAQAVASVVKKSGQQFGGVIVANPNAGIATAADLKGKKVMTLKNTAAGGFIFQTHYLLGFGVTSPDDFGHHAVAKNQKDIVNLVARGAFDAGFVRTGMVDDMIARGEISEGDVIIVDRKETAGFPHAHTTILYPEWMVFAHTQYDPQNVSRMREALIKLAEGTPALDAARVQGFAAPQDLSGIIDALSAVGMLPAASN</sequence>
<protein>
    <submittedName>
        <fullName evidence="5">ABC-type phosphate/phosphonate transport system substrate-binding protein</fullName>
    </submittedName>
</protein>
<evidence type="ECO:0000256" key="2">
    <source>
        <dbReference type="ARBA" id="ARBA00010742"/>
    </source>
</evidence>
<dbReference type="Gene3D" id="3.40.190.10">
    <property type="entry name" value="Periplasmic binding protein-like II"/>
    <property type="match status" value="2"/>
</dbReference>
<feature type="chain" id="PRO_5015444879" evidence="4">
    <location>
        <begin position="24"/>
        <end position="291"/>
    </location>
</feature>
<evidence type="ECO:0000313" key="5">
    <source>
        <dbReference type="EMBL" id="PTX74979.1"/>
    </source>
</evidence>
<comment type="subcellular location">
    <subcellularLocation>
        <location evidence="1">Periplasm</location>
    </subcellularLocation>
</comment>